<protein>
    <submittedName>
        <fullName evidence="3">Retrovirus-related Pol polyprotein from transposon TNT 1-94</fullName>
    </submittedName>
</protein>
<keyword evidence="2" id="KW-1185">Reference proteome</keyword>
<reference evidence="2" key="1">
    <citation type="journal article" date="2013" name="Genetics">
        <title>The draft genome and transcriptome of Panagrellus redivivus are shaped by the harsh demands of a free-living lifestyle.</title>
        <authorList>
            <person name="Srinivasan J."/>
            <person name="Dillman A.R."/>
            <person name="Macchietto M.G."/>
            <person name="Heikkinen L."/>
            <person name="Lakso M."/>
            <person name="Fracchia K.M."/>
            <person name="Antoshechkin I."/>
            <person name="Mortazavi A."/>
            <person name="Wong G."/>
            <person name="Sternberg P.W."/>
        </authorList>
    </citation>
    <scope>NUCLEOTIDE SEQUENCE [LARGE SCALE GENOMIC DNA]</scope>
    <source>
        <strain evidence="2">MT8872</strain>
    </source>
</reference>
<dbReference type="AlphaFoldDB" id="A0A7E4ZW34"/>
<sequence>MVQAVDAGIGISGEEGIQSSLIVIMQLLNFGIIGDFCWCMRFCVIIKEGVDDTYKFDAFGFDIAAYPDGCTVHLDNEEEAHPNDFCQLVTGVKVTREQSIRQTEDDEHNNKDTKSSSLHELIPSNQSTPSTTVQSV</sequence>
<reference evidence="3" key="2">
    <citation type="submission" date="2020-10" db="UniProtKB">
        <authorList>
            <consortium name="WormBaseParasite"/>
        </authorList>
    </citation>
    <scope>IDENTIFICATION</scope>
</reference>
<name>A0A7E4ZW34_PANRE</name>
<feature type="compositionally biased region" description="Polar residues" evidence="1">
    <location>
        <begin position="115"/>
        <end position="136"/>
    </location>
</feature>
<accession>A0A7E4ZW34</accession>
<feature type="compositionally biased region" description="Basic and acidic residues" evidence="1">
    <location>
        <begin position="97"/>
        <end position="114"/>
    </location>
</feature>
<evidence type="ECO:0000256" key="1">
    <source>
        <dbReference type="SAM" id="MobiDB-lite"/>
    </source>
</evidence>
<proteinExistence type="predicted"/>
<evidence type="ECO:0000313" key="3">
    <source>
        <dbReference type="WBParaSite" id="Pan_g20822.t1"/>
    </source>
</evidence>
<feature type="region of interest" description="Disordered" evidence="1">
    <location>
        <begin position="97"/>
        <end position="136"/>
    </location>
</feature>
<evidence type="ECO:0000313" key="2">
    <source>
        <dbReference type="Proteomes" id="UP000492821"/>
    </source>
</evidence>
<dbReference type="Proteomes" id="UP000492821">
    <property type="component" value="Unassembled WGS sequence"/>
</dbReference>
<organism evidence="2 3">
    <name type="scientific">Panagrellus redivivus</name>
    <name type="common">Microworm</name>
    <dbReference type="NCBI Taxonomy" id="6233"/>
    <lineage>
        <taxon>Eukaryota</taxon>
        <taxon>Metazoa</taxon>
        <taxon>Ecdysozoa</taxon>
        <taxon>Nematoda</taxon>
        <taxon>Chromadorea</taxon>
        <taxon>Rhabditida</taxon>
        <taxon>Tylenchina</taxon>
        <taxon>Panagrolaimomorpha</taxon>
        <taxon>Panagrolaimoidea</taxon>
        <taxon>Panagrolaimidae</taxon>
        <taxon>Panagrellus</taxon>
    </lineage>
</organism>
<dbReference type="WBParaSite" id="Pan_g20822.t1">
    <property type="protein sequence ID" value="Pan_g20822.t1"/>
    <property type="gene ID" value="Pan_g20822"/>
</dbReference>